<name>A0A6J5KJM1_9CAUD</name>
<dbReference type="Pfam" id="PF06074">
    <property type="entry name" value="Portal_Mu"/>
    <property type="match status" value="1"/>
</dbReference>
<evidence type="ECO:0008006" key="3">
    <source>
        <dbReference type="Google" id="ProtNLM"/>
    </source>
</evidence>
<dbReference type="InterPro" id="IPR009279">
    <property type="entry name" value="Portal_Mu"/>
</dbReference>
<gene>
    <name evidence="2" type="ORF">UFOVP36_32</name>
</gene>
<sequence>MTDETIKELKFDTNVIGSTGLRQFGGYIQEEILKELRGQLGARIYREMADNDPTVGGMLFAITTLIRQVEWTVQASDDSPEAEAAKCFVEEVIADMSVPWSAVITEICSMFVYGFAPMEILWKRRGGNEGTDATRKSAYSDNKIGLRALALRSQNTIPKWLIDPEDGSIDGMYQQPWNGGMVLIPEQKLLLFRTTEERGNPEGRSLLRNCYRPWYFKKRLEELEAIGAERDLAGLPIAYIPGQYLAQGADNIDKAAAAEFKRLITSIKRDTHEGIVLPSTRDANGNLLFDIKLLSSAGSRQHDTSKIIDRYDKRIATTVLADFLFLGQGSTGSFALSSDKTSVFATAIGAFTKSIADVLNRHLLPRLWQLNGLDVETMPMMVPGDLEKPDLGVLAEFVTKMASAGATMFPDRELENALRSAAGLPLAPEEGEDDMMEAEDPMNPPTPSAGAAEADTEDA</sequence>
<evidence type="ECO:0000256" key="1">
    <source>
        <dbReference type="SAM" id="MobiDB-lite"/>
    </source>
</evidence>
<evidence type="ECO:0000313" key="2">
    <source>
        <dbReference type="EMBL" id="CAB4122324.1"/>
    </source>
</evidence>
<accession>A0A6J5KJM1</accession>
<proteinExistence type="predicted"/>
<feature type="region of interest" description="Disordered" evidence="1">
    <location>
        <begin position="420"/>
        <end position="459"/>
    </location>
</feature>
<feature type="compositionally biased region" description="Acidic residues" evidence="1">
    <location>
        <begin position="429"/>
        <end position="440"/>
    </location>
</feature>
<protein>
    <recommendedName>
        <fullName evidence="3">Portal protein</fullName>
    </recommendedName>
</protein>
<organism evidence="2">
    <name type="scientific">uncultured Caudovirales phage</name>
    <dbReference type="NCBI Taxonomy" id="2100421"/>
    <lineage>
        <taxon>Viruses</taxon>
        <taxon>Duplodnaviria</taxon>
        <taxon>Heunggongvirae</taxon>
        <taxon>Uroviricota</taxon>
        <taxon>Caudoviricetes</taxon>
        <taxon>Peduoviridae</taxon>
        <taxon>Maltschvirus</taxon>
        <taxon>Maltschvirus maltsch</taxon>
    </lineage>
</organism>
<dbReference type="EMBL" id="LR796164">
    <property type="protein sequence ID" value="CAB4122324.1"/>
    <property type="molecule type" value="Genomic_DNA"/>
</dbReference>
<reference evidence="2" key="1">
    <citation type="submission" date="2020-04" db="EMBL/GenBank/DDBJ databases">
        <authorList>
            <person name="Chiriac C."/>
            <person name="Salcher M."/>
            <person name="Ghai R."/>
            <person name="Kavagutti S V."/>
        </authorList>
    </citation>
    <scope>NUCLEOTIDE SEQUENCE</scope>
</reference>